<keyword evidence="6" id="KW-0406">Ion transport</keyword>
<keyword evidence="3" id="KW-1003">Cell membrane</keyword>
<protein>
    <submittedName>
        <fullName evidence="9">Potassium transporter</fullName>
    </submittedName>
</protein>
<feature type="transmembrane region" description="Helical" evidence="8">
    <location>
        <begin position="357"/>
        <end position="381"/>
    </location>
</feature>
<accession>A0A0A2LTH4</accession>
<feature type="transmembrane region" description="Helical" evidence="8">
    <location>
        <begin position="314"/>
        <end position="337"/>
    </location>
</feature>
<dbReference type="GO" id="GO:0030001">
    <property type="term" value="P:metal ion transport"/>
    <property type="evidence" value="ECO:0007669"/>
    <property type="project" value="UniProtKB-ARBA"/>
</dbReference>
<feature type="transmembrane region" description="Helical" evidence="8">
    <location>
        <begin position="134"/>
        <end position="154"/>
    </location>
</feature>
<reference evidence="9 10" key="1">
    <citation type="submission" date="2013-09" db="EMBL/GenBank/DDBJ databases">
        <authorList>
            <person name="Zeng Z."/>
            <person name="Chen C."/>
        </authorList>
    </citation>
    <scope>NUCLEOTIDE SEQUENCE [LARGE SCALE GENOMIC DNA]</scope>
    <source>
        <strain evidence="9 10">F44-8</strain>
    </source>
</reference>
<dbReference type="STRING" id="1406840.Q763_04365"/>
<feature type="transmembrane region" description="Helical" evidence="8">
    <location>
        <begin position="278"/>
        <end position="294"/>
    </location>
</feature>
<gene>
    <name evidence="9" type="ORF">Q763_04365</name>
</gene>
<dbReference type="GO" id="GO:0008324">
    <property type="term" value="F:monoatomic cation transmembrane transporter activity"/>
    <property type="evidence" value="ECO:0007669"/>
    <property type="project" value="InterPro"/>
</dbReference>
<evidence type="ECO:0000256" key="2">
    <source>
        <dbReference type="ARBA" id="ARBA00022448"/>
    </source>
</evidence>
<evidence type="ECO:0000256" key="1">
    <source>
        <dbReference type="ARBA" id="ARBA00004651"/>
    </source>
</evidence>
<keyword evidence="2" id="KW-0813">Transport</keyword>
<evidence type="ECO:0000256" key="8">
    <source>
        <dbReference type="SAM" id="Phobius"/>
    </source>
</evidence>
<organism evidence="9 10">
    <name type="scientific">Flavobacterium beibuense F44-8</name>
    <dbReference type="NCBI Taxonomy" id="1406840"/>
    <lineage>
        <taxon>Bacteria</taxon>
        <taxon>Pseudomonadati</taxon>
        <taxon>Bacteroidota</taxon>
        <taxon>Flavobacteriia</taxon>
        <taxon>Flavobacteriales</taxon>
        <taxon>Flavobacteriaceae</taxon>
        <taxon>Flavobacterium</taxon>
    </lineage>
</organism>
<keyword evidence="4 8" id="KW-0812">Transmembrane</keyword>
<evidence type="ECO:0000256" key="4">
    <source>
        <dbReference type="ARBA" id="ARBA00022692"/>
    </source>
</evidence>
<comment type="caution">
    <text evidence="9">The sequence shown here is derived from an EMBL/GenBank/DDBJ whole genome shotgun (WGS) entry which is preliminary data.</text>
</comment>
<evidence type="ECO:0000256" key="6">
    <source>
        <dbReference type="ARBA" id="ARBA00023065"/>
    </source>
</evidence>
<feature type="transmembrane region" description="Helical" evidence="8">
    <location>
        <begin position="482"/>
        <end position="503"/>
    </location>
</feature>
<keyword evidence="5 8" id="KW-1133">Transmembrane helix</keyword>
<evidence type="ECO:0000313" key="10">
    <source>
        <dbReference type="Proteomes" id="UP000030129"/>
    </source>
</evidence>
<dbReference type="GO" id="GO:0005886">
    <property type="term" value="C:plasma membrane"/>
    <property type="evidence" value="ECO:0007669"/>
    <property type="project" value="UniProtKB-SubCell"/>
</dbReference>
<feature type="transmembrane region" description="Helical" evidence="8">
    <location>
        <begin position="509"/>
        <end position="527"/>
    </location>
</feature>
<feature type="transmembrane region" description="Helical" evidence="8">
    <location>
        <begin position="194"/>
        <end position="218"/>
    </location>
</feature>
<feature type="transmembrane region" description="Helical" evidence="8">
    <location>
        <begin position="12"/>
        <end position="30"/>
    </location>
</feature>
<comment type="subcellular location">
    <subcellularLocation>
        <location evidence="1">Cell membrane</location>
        <topology evidence="1">Multi-pass membrane protein</topology>
    </subcellularLocation>
</comment>
<dbReference type="RefSeq" id="WP_035131583.1">
    <property type="nucleotide sequence ID" value="NZ_JRLV01000004.1"/>
</dbReference>
<dbReference type="AlphaFoldDB" id="A0A0A2LTH4"/>
<evidence type="ECO:0000256" key="5">
    <source>
        <dbReference type="ARBA" id="ARBA00022989"/>
    </source>
</evidence>
<evidence type="ECO:0000256" key="3">
    <source>
        <dbReference type="ARBA" id="ARBA00022475"/>
    </source>
</evidence>
<dbReference type="InterPro" id="IPR003445">
    <property type="entry name" value="Cat_transpt"/>
</dbReference>
<dbReference type="EMBL" id="JRLV01000004">
    <property type="protein sequence ID" value="KGO83249.1"/>
    <property type="molecule type" value="Genomic_DNA"/>
</dbReference>
<dbReference type="PANTHER" id="PTHR32024">
    <property type="entry name" value="TRK SYSTEM POTASSIUM UPTAKE PROTEIN TRKG-RELATED"/>
    <property type="match status" value="1"/>
</dbReference>
<evidence type="ECO:0000313" key="9">
    <source>
        <dbReference type="EMBL" id="KGO83249.1"/>
    </source>
</evidence>
<dbReference type="Proteomes" id="UP000030129">
    <property type="component" value="Unassembled WGS sequence"/>
</dbReference>
<keyword evidence="10" id="KW-1185">Reference proteome</keyword>
<feature type="transmembrane region" description="Helical" evidence="8">
    <location>
        <begin position="104"/>
        <end position="122"/>
    </location>
</feature>
<sequence length="578" mass="64756">MARNLSYTLSKIYGFIDILLIVFLIFDFGYENIITDWLNHKTLYLTFLVLLLIGFNVLRIKHAYKPGRRKMFKANMLVLVVTFILACIAFITGDEYGRLNDVNFILDTGLIIYFFLRLTNLIRKLYDIYYNPTILFVGSFAIVGLIGAFLLMLPNATTNGITFTDAFFTSISAVCVTGLVVLDTAKDFTFMGKTVILVLIQVGGIGMLTFTSFFAYFFKQSSSFREGMNVSSFVESEGLHDVMRLAMRVVVFTLSIEIVGAFFIYYSINDVAEIKNKFFFSLFHSISAFCNAGFSTLSSGLNDTSLQEAYQFQWIIMHLVILGGLGYNIVFNFLRYIKRFVMSMVANRRMYTTVRVITLNSKIVVITTAILLTGGTLFFFFAEKGHLFQNESFYGKVTSAAFTSVTARTAGFNTFDFADLSMPAILFVIFLMWIGASPGSTGGGIKTSTFALATLNIVAIAKGKEHIELRGRKINNQSVKRAFAIICISLMVIGLGILMILFFEKDFTLIQIAFETFSAFSTVGLSLGITAGLSVGSKYVLICVMFFGRIGLLNLLIGMMKRLHTQNYNYPEENILIN</sequence>
<feature type="transmembrane region" description="Helical" evidence="8">
    <location>
        <begin position="42"/>
        <end position="60"/>
    </location>
</feature>
<feature type="transmembrane region" description="Helical" evidence="8">
    <location>
        <begin position="160"/>
        <end position="182"/>
    </location>
</feature>
<keyword evidence="7 8" id="KW-0472">Membrane</keyword>
<dbReference type="PANTHER" id="PTHR32024:SF1">
    <property type="entry name" value="KTR SYSTEM POTASSIUM UPTAKE PROTEIN B"/>
    <property type="match status" value="1"/>
</dbReference>
<dbReference type="eggNOG" id="COG0168">
    <property type="taxonomic scope" value="Bacteria"/>
</dbReference>
<feature type="transmembrane region" description="Helical" evidence="8">
    <location>
        <begin position="417"/>
        <end position="436"/>
    </location>
</feature>
<dbReference type="Pfam" id="PF02386">
    <property type="entry name" value="TrkH"/>
    <property type="match status" value="1"/>
</dbReference>
<feature type="transmembrane region" description="Helical" evidence="8">
    <location>
        <begin position="72"/>
        <end position="92"/>
    </location>
</feature>
<feature type="transmembrane region" description="Helical" evidence="8">
    <location>
        <begin position="539"/>
        <end position="560"/>
    </location>
</feature>
<evidence type="ECO:0000256" key="7">
    <source>
        <dbReference type="ARBA" id="ARBA00023136"/>
    </source>
</evidence>
<feature type="transmembrane region" description="Helical" evidence="8">
    <location>
        <begin position="245"/>
        <end position="266"/>
    </location>
</feature>
<name>A0A0A2LTH4_9FLAO</name>
<proteinExistence type="predicted"/>